<dbReference type="InterPro" id="IPR045649">
    <property type="entry name" value="DUF6400"/>
</dbReference>
<sequence>MVRFLPHTGSAAMNAPQHQDRAAELTPFTFDLTFEEARRRAEVVAALGPDWDPVAALRSENEAYALLYSGLDAEQQRTYDRLVAAGVLPDEDPGRAAAH</sequence>
<dbReference type="Pfam" id="PF19938">
    <property type="entry name" value="DUF6400"/>
    <property type="match status" value="1"/>
</dbReference>
<dbReference type="AlphaFoldDB" id="A0A7K3S3L8"/>
<evidence type="ECO:0000313" key="2">
    <source>
        <dbReference type="Proteomes" id="UP000469670"/>
    </source>
</evidence>
<accession>A0A7K3S3L8</accession>
<proteinExistence type="predicted"/>
<name>A0A7K3S3L8_9ACTN</name>
<reference evidence="1 2" key="1">
    <citation type="submission" date="2020-01" db="EMBL/GenBank/DDBJ databases">
        <title>Insect and environment-associated Actinomycetes.</title>
        <authorList>
            <person name="Currrie C."/>
            <person name="Chevrette M."/>
            <person name="Carlson C."/>
            <person name="Stubbendieck R."/>
            <person name="Wendt-Pienkowski E."/>
        </authorList>
    </citation>
    <scope>NUCLEOTIDE SEQUENCE [LARGE SCALE GENOMIC DNA]</scope>
    <source>
        <strain evidence="1 2">SID7590</strain>
    </source>
</reference>
<comment type="caution">
    <text evidence="1">The sequence shown here is derived from an EMBL/GenBank/DDBJ whole genome shotgun (WGS) entry which is preliminary data.</text>
</comment>
<protein>
    <submittedName>
        <fullName evidence="1">Uncharacterized protein</fullName>
    </submittedName>
</protein>
<evidence type="ECO:0000313" key="1">
    <source>
        <dbReference type="EMBL" id="NEC22105.1"/>
    </source>
</evidence>
<dbReference type="EMBL" id="JAAGMP010001245">
    <property type="protein sequence ID" value="NEC22105.1"/>
    <property type="molecule type" value="Genomic_DNA"/>
</dbReference>
<dbReference type="Proteomes" id="UP000469670">
    <property type="component" value="Unassembled WGS sequence"/>
</dbReference>
<gene>
    <name evidence="1" type="ORF">G3I50_28265</name>
</gene>
<organism evidence="1 2">
    <name type="scientific">Streptomyces parvus</name>
    <dbReference type="NCBI Taxonomy" id="66428"/>
    <lineage>
        <taxon>Bacteria</taxon>
        <taxon>Bacillati</taxon>
        <taxon>Actinomycetota</taxon>
        <taxon>Actinomycetes</taxon>
        <taxon>Kitasatosporales</taxon>
        <taxon>Streptomycetaceae</taxon>
        <taxon>Streptomyces</taxon>
    </lineage>
</organism>